<dbReference type="InterPro" id="IPR027417">
    <property type="entry name" value="P-loop_NTPase"/>
</dbReference>
<dbReference type="GO" id="GO:0004713">
    <property type="term" value="F:protein tyrosine kinase activity"/>
    <property type="evidence" value="ECO:0007669"/>
    <property type="project" value="TreeGrafter"/>
</dbReference>
<dbReference type="InterPro" id="IPR050445">
    <property type="entry name" value="Bact_polysacc_biosynth/exp"/>
</dbReference>
<evidence type="ECO:0000256" key="2">
    <source>
        <dbReference type="ARBA" id="ARBA00022840"/>
    </source>
</evidence>
<keyword evidence="4" id="KW-0418">Kinase</keyword>
<evidence type="ECO:0000256" key="1">
    <source>
        <dbReference type="ARBA" id="ARBA00022741"/>
    </source>
</evidence>
<dbReference type="PANTHER" id="PTHR32309">
    <property type="entry name" value="TYROSINE-PROTEIN KINASE"/>
    <property type="match status" value="1"/>
</dbReference>
<dbReference type="GO" id="GO:0005524">
    <property type="term" value="F:ATP binding"/>
    <property type="evidence" value="ECO:0007669"/>
    <property type="project" value="UniProtKB-KW"/>
</dbReference>
<evidence type="ECO:0000313" key="5">
    <source>
        <dbReference type="Proteomes" id="UP000198339"/>
    </source>
</evidence>
<dbReference type="PANTHER" id="PTHR32309:SF13">
    <property type="entry name" value="FERRIC ENTEROBACTIN TRANSPORT PROTEIN FEPE"/>
    <property type="match status" value="1"/>
</dbReference>
<keyword evidence="2" id="KW-0067">ATP-binding</keyword>
<keyword evidence="4" id="KW-0808">Transferase</keyword>
<dbReference type="AlphaFoldDB" id="A0A239FJR6"/>
<protein>
    <submittedName>
        <fullName evidence="4">Exopolysaccharide/PEP-CTERM locus tyrosine autokinase</fullName>
    </submittedName>
</protein>
<accession>A0A239FJR6</accession>
<evidence type="ECO:0000256" key="3">
    <source>
        <dbReference type="SAM" id="MobiDB-lite"/>
    </source>
</evidence>
<reference evidence="4 5" key="1">
    <citation type="submission" date="2017-06" db="EMBL/GenBank/DDBJ databases">
        <authorList>
            <person name="Kim H.J."/>
            <person name="Triplett B.A."/>
        </authorList>
    </citation>
    <scope>NUCLEOTIDE SEQUENCE [LARGE SCALE GENOMIC DNA]</scope>
    <source>
        <strain evidence="4 5">DS15</strain>
    </source>
</reference>
<evidence type="ECO:0000313" key="4">
    <source>
        <dbReference type="EMBL" id="SNS57136.1"/>
    </source>
</evidence>
<name>A0A239FJR6_9SPHN</name>
<dbReference type="InterPro" id="IPR033756">
    <property type="entry name" value="YlxH/NBP35"/>
</dbReference>
<gene>
    <name evidence="4" type="ORF">SAMN06295955_102115</name>
</gene>
<feature type="compositionally biased region" description="Basic and acidic residues" evidence="3">
    <location>
        <begin position="45"/>
        <end position="57"/>
    </location>
</feature>
<dbReference type="CDD" id="cd05387">
    <property type="entry name" value="BY-kinase"/>
    <property type="match status" value="1"/>
</dbReference>
<proteinExistence type="predicted"/>
<keyword evidence="1" id="KW-0547">Nucleotide-binding</keyword>
<dbReference type="EMBL" id="FZPA01000002">
    <property type="protein sequence ID" value="SNS57136.1"/>
    <property type="molecule type" value="Genomic_DNA"/>
</dbReference>
<organism evidence="4 5">
    <name type="scientific">Sphingopyxis indica</name>
    <dbReference type="NCBI Taxonomy" id="436663"/>
    <lineage>
        <taxon>Bacteria</taxon>
        <taxon>Pseudomonadati</taxon>
        <taxon>Pseudomonadota</taxon>
        <taxon>Alphaproteobacteria</taxon>
        <taxon>Sphingomonadales</taxon>
        <taxon>Sphingomonadaceae</taxon>
        <taxon>Sphingopyxis</taxon>
    </lineage>
</organism>
<dbReference type="SUPFAM" id="SSF52540">
    <property type="entry name" value="P-loop containing nucleoside triphosphate hydrolases"/>
    <property type="match status" value="1"/>
</dbReference>
<dbReference type="Pfam" id="PF10609">
    <property type="entry name" value="ParA"/>
    <property type="match status" value="1"/>
</dbReference>
<dbReference type="Gene3D" id="3.40.50.300">
    <property type="entry name" value="P-loop containing nucleotide triphosphate hydrolases"/>
    <property type="match status" value="1"/>
</dbReference>
<feature type="compositionally biased region" description="Basic and acidic residues" evidence="3">
    <location>
        <begin position="1"/>
        <end position="11"/>
    </location>
</feature>
<sequence>MTGDKDMNEHRPFKRKPSLLERAADMFGIDASSGPTIDPAELPPEPEKKKGKSKIEAAEQAPVPGKIEPAEPAASEVELAPAPSPRKEVARAAPAIVPARQGKIDRDRLAAHGMVVPGAPVTGIAEEYRIVKRELIRNFSGAANRPVVPRGHRVLIASANPGEGKTFTAVNLALSLAVEADHDVLLIDADIAKPSVLSVLGLDEGPGLMDALADPHLPLGDCMIQTDIAGLKVMPAGAQHMHDTELLASARTETLLAALEQGAPGRILIFDSPPVLAASPAAVLAGHVGQLVIVVRADETLESSLRDAVGLMGACPHIQLLLNGVKFSPGGRRFGTYYGQGSPAE</sequence>
<dbReference type="Proteomes" id="UP000198339">
    <property type="component" value="Unassembled WGS sequence"/>
</dbReference>
<keyword evidence="5" id="KW-1185">Reference proteome</keyword>
<dbReference type="GO" id="GO:0005886">
    <property type="term" value="C:plasma membrane"/>
    <property type="evidence" value="ECO:0007669"/>
    <property type="project" value="TreeGrafter"/>
</dbReference>
<feature type="region of interest" description="Disordered" evidence="3">
    <location>
        <begin position="1"/>
        <end position="94"/>
    </location>
</feature>
<dbReference type="InterPro" id="IPR005702">
    <property type="entry name" value="Wzc-like_C"/>
</dbReference>